<protein>
    <submittedName>
        <fullName evidence="2">Uncharacterized protein</fullName>
    </submittedName>
</protein>
<name>A0ABV3KZ47_STRGS</name>
<organism evidence="2 3">
    <name type="scientific">Streptomyces griseosporeus</name>
    <dbReference type="NCBI Taxonomy" id="1910"/>
    <lineage>
        <taxon>Bacteria</taxon>
        <taxon>Bacillati</taxon>
        <taxon>Actinomycetota</taxon>
        <taxon>Actinomycetes</taxon>
        <taxon>Kitasatosporales</taxon>
        <taxon>Streptomycetaceae</taxon>
        <taxon>Streptomyces</taxon>
    </lineage>
</organism>
<reference evidence="2 3" key="1">
    <citation type="submission" date="2024-06" db="EMBL/GenBank/DDBJ databases">
        <title>The Natural Products Discovery Center: Release of the First 8490 Sequenced Strains for Exploring Actinobacteria Biosynthetic Diversity.</title>
        <authorList>
            <person name="Kalkreuter E."/>
            <person name="Kautsar S.A."/>
            <person name="Yang D."/>
            <person name="Bader C.D."/>
            <person name="Teijaro C.N."/>
            <person name="Fluegel L."/>
            <person name="Davis C.M."/>
            <person name="Simpson J.R."/>
            <person name="Lauterbach L."/>
            <person name="Steele A.D."/>
            <person name="Gui C."/>
            <person name="Meng S."/>
            <person name="Li G."/>
            <person name="Viehrig K."/>
            <person name="Ye F."/>
            <person name="Su P."/>
            <person name="Kiefer A.F."/>
            <person name="Nichols A."/>
            <person name="Cepeda A.J."/>
            <person name="Yan W."/>
            <person name="Fan B."/>
            <person name="Jiang Y."/>
            <person name="Adhikari A."/>
            <person name="Zheng C.-J."/>
            <person name="Schuster L."/>
            <person name="Cowan T.M."/>
            <person name="Smanski M.J."/>
            <person name="Chevrette M.G."/>
            <person name="De Carvalho L.P.S."/>
            <person name="Shen B."/>
        </authorList>
    </citation>
    <scope>NUCLEOTIDE SEQUENCE [LARGE SCALE GENOMIC DNA]</scope>
    <source>
        <strain evidence="2 3">NPDC052360</strain>
    </source>
</reference>
<accession>A0ABV3KZ47</accession>
<feature type="compositionally biased region" description="Basic and acidic residues" evidence="1">
    <location>
        <begin position="1"/>
        <end position="12"/>
    </location>
</feature>
<evidence type="ECO:0000256" key="1">
    <source>
        <dbReference type="SAM" id="MobiDB-lite"/>
    </source>
</evidence>
<evidence type="ECO:0000313" key="2">
    <source>
        <dbReference type="EMBL" id="MEV8464577.1"/>
    </source>
</evidence>
<comment type="caution">
    <text evidence="2">The sequence shown here is derived from an EMBL/GenBank/DDBJ whole genome shotgun (WGS) entry which is preliminary data.</text>
</comment>
<proteinExistence type="predicted"/>
<keyword evidence="3" id="KW-1185">Reference proteome</keyword>
<gene>
    <name evidence="2" type="ORF">AB0470_34125</name>
</gene>
<dbReference type="RefSeq" id="WP_239513319.1">
    <property type="nucleotide sequence ID" value="NZ_JBFAUJ010000023.1"/>
</dbReference>
<sequence length="130" mass="13695">MTMDFRRGRRDAGAGVHITGSGNQINTGQVGGDQRQVHIVGHDAAAAQLQTVLARLADVTAALDEHAGELNNADAARLAAARIDEELRSPTPDRRRITETLETLALAVGTATAVLTTVEGLAHAITDFFT</sequence>
<evidence type="ECO:0000313" key="3">
    <source>
        <dbReference type="Proteomes" id="UP001553148"/>
    </source>
</evidence>
<dbReference type="EMBL" id="JBFAUJ010000023">
    <property type="protein sequence ID" value="MEV8464577.1"/>
    <property type="molecule type" value="Genomic_DNA"/>
</dbReference>
<feature type="region of interest" description="Disordered" evidence="1">
    <location>
        <begin position="1"/>
        <end position="30"/>
    </location>
</feature>
<dbReference type="Proteomes" id="UP001553148">
    <property type="component" value="Unassembled WGS sequence"/>
</dbReference>